<organism evidence="2">
    <name type="scientific">Sorghum bicolor</name>
    <name type="common">Sorghum</name>
    <name type="synonym">Sorghum vulgare</name>
    <dbReference type="NCBI Taxonomy" id="4558"/>
    <lineage>
        <taxon>Eukaryota</taxon>
        <taxon>Viridiplantae</taxon>
        <taxon>Streptophyta</taxon>
        <taxon>Embryophyta</taxon>
        <taxon>Tracheophyta</taxon>
        <taxon>Spermatophyta</taxon>
        <taxon>Magnoliopsida</taxon>
        <taxon>Liliopsida</taxon>
        <taxon>Poales</taxon>
        <taxon>Poaceae</taxon>
        <taxon>PACMAD clade</taxon>
        <taxon>Panicoideae</taxon>
        <taxon>Andropogonodae</taxon>
        <taxon>Andropogoneae</taxon>
        <taxon>Sorghinae</taxon>
        <taxon>Sorghum</taxon>
    </lineage>
</organism>
<feature type="non-terminal residue" evidence="2">
    <location>
        <position position="96"/>
    </location>
</feature>
<dbReference type="AlphaFoldDB" id="C6JRH5"/>
<dbReference type="EMBL" id="GL002604">
    <property type="protein sequence ID" value="EES20092.1"/>
    <property type="molecule type" value="Genomic_DNA"/>
</dbReference>
<dbReference type="HOGENOM" id="CLU_2365860_0_0_1"/>
<name>C6JRH5_SORBI</name>
<accession>C6JRH5</accession>
<proteinExistence type="predicted"/>
<evidence type="ECO:0000313" key="2">
    <source>
        <dbReference type="EMBL" id="EES20092.1"/>
    </source>
</evidence>
<reference evidence="2" key="1">
    <citation type="journal article" date="2009" name="Nature">
        <title>The Sorghum bicolor genome and the diversification of grasses.</title>
        <authorList>
            <person name="Paterson A.H."/>
            <person name="Bowers J.E."/>
            <person name="Bruggmann R."/>
            <person name="Dubchak I."/>
            <person name="Grimwood J."/>
            <person name="Gundlach H."/>
            <person name="Haberer G."/>
            <person name="Hellsten U."/>
            <person name="Mitros T."/>
            <person name="Poliakov A."/>
            <person name="Schmutz J."/>
            <person name="Spannagl M."/>
            <person name="Tang H."/>
            <person name="Wang X."/>
            <person name="Wicker T."/>
            <person name="Bharti A.K."/>
            <person name="Chapman J."/>
            <person name="Feltus F.A."/>
            <person name="Gowik U."/>
            <person name="Grigoriev I.V."/>
            <person name="Lyons E."/>
            <person name="Maher C.A."/>
            <person name="Martis M."/>
            <person name="Narechania A."/>
            <person name="Otillar R.P."/>
            <person name="Penning B.W."/>
            <person name="Salamov A.A."/>
            <person name="Wang Y."/>
            <person name="Zhang L."/>
            <person name="Carpita N.C."/>
            <person name="Freeling M."/>
            <person name="Gingle A.R."/>
            <person name="Hash C.T."/>
            <person name="Keller B."/>
            <person name="Klein P."/>
            <person name="Kresovich S."/>
            <person name="McCann M.C."/>
            <person name="Ming R."/>
            <person name="Peterson D.G."/>
            <person name="Mehboob-ur-Rahman"/>
            <person name="Ware D."/>
            <person name="Westhoff P."/>
            <person name="Mayer K.F."/>
            <person name="Messing J."/>
            <person name="Rokhsar D.S."/>
        </authorList>
    </citation>
    <scope>NUCLEOTIDE SEQUENCE [LARGE SCALE GENOMIC DNA]</scope>
</reference>
<gene>
    <name evidence="2" type="primary">Sb0010s003320</name>
    <name evidence="2" type="ORF">SORBIDRAFT_0010s003320</name>
</gene>
<feature type="region of interest" description="Disordered" evidence="1">
    <location>
        <begin position="39"/>
        <end position="96"/>
    </location>
</feature>
<sequence>MATNGGGYRAEDEYDYLFKVVLIGDSGVSKSNLCPAAARQHPAPSHRALLQRTHPPSALTTSRPHWSTGRRPKTFLSLAPGTRKAKVQRLLHSGQQ</sequence>
<evidence type="ECO:0000256" key="1">
    <source>
        <dbReference type="SAM" id="MobiDB-lite"/>
    </source>
</evidence>
<protein>
    <submittedName>
        <fullName evidence="2">Uncharacterized protein</fullName>
    </submittedName>
</protein>